<dbReference type="AlphaFoldDB" id="A0A384K5M9"/>
<gene>
    <name evidence="3" type="ORF">BCIN_16g00090</name>
</gene>
<dbReference type="SUPFAM" id="SSF52540">
    <property type="entry name" value="P-loop containing nucleoside triphosphate hydrolases"/>
    <property type="match status" value="1"/>
</dbReference>
<dbReference type="KEGG" id="bfu:BCIN_16g00090"/>
<dbReference type="PRINTS" id="PR00449">
    <property type="entry name" value="RASTRNSFRMNG"/>
</dbReference>
<dbReference type="GO" id="GO:0003924">
    <property type="term" value="F:GTPase activity"/>
    <property type="evidence" value="ECO:0007669"/>
    <property type="project" value="InterPro"/>
</dbReference>
<sequence length="233" mass="26786">MNRPQQNRVSSGLAPRRRRYNILFFGNTGSGKAGMKNKIVYNDFRVSSDPYDPTLEDSHQTYITIGSEQCIVNIVELNYDVQYSGLFEPLIRDADGIILMYSICSPESFSVLEALWTLVKHVKVPEKKGLYVEVVGTMSDLWEKRRVKTEDGKALAERLNCGFSECSAKEGENCDVLIENLIRKVIVGREQEQILRDARRRKEDDEREERDRKKNGVVKRVLKRCVEIMTMGT</sequence>
<dbReference type="Gene3D" id="3.40.50.300">
    <property type="entry name" value="P-loop containing nucleotide triphosphate hydrolases"/>
    <property type="match status" value="1"/>
</dbReference>
<name>A0A384K5M9_BOTFB</name>
<evidence type="ECO:0000313" key="3">
    <source>
        <dbReference type="EMBL" id="ATZ58140.1"/>
    </source>
</evidence>
<dbReference type="GO" id="GO:0007165">
    <property type="term" value="P:signal transduction"/>
    <property type="evidence" value="ECO:0007669"/>
    <property type="project" value="InterPro"/>
</dbReference>
<dbReference type="PROSITE" id="PS51419">
    <property type="entry name" value="RAB"/>
    <property type="match status" value="1"/>
</dbReference>
<reference evidence="3 4" key="3">
    <citation type="journal article" date="2017" name="Mol. Plant Pathol.">
        <title>A gapless genome sequence of the fungus Botrytis cinerea.</title>
        <authorList>
            <person name="Van Kan J.A."/>
            <person name="Stassen J.H."/>
            <person name="Mosbach A."/>
            <person name="Van Der Lee T.A."/>
            <person name="Faino L."/>
            <person name="Farmer A.D."/>
            <person name="Papasotiriou D.G."/>
            <person name="Zhou S."/>
            <person name="Seidl M.F."/>
            <person name="Cottam E."/>
            <person name="Edel D."/>
            <person name="Hahn M."/>
            <person name="Schwartz D.C."/>
            <person name="Dietrich R.A."/>
            <person name="Widdison S."/>
            <person name="Scalliet G."/>
        </authorList>
    </citation>
    <scope>NUCLEOTIDE SEQUENCE [LARGE SCALE GENOMIC DNA]</scope>
    <source>
        <strain evidence="3 4">B05.10</strain>
    </source>
</reference>
<dbReference type="InterPro" id="IPR001806">
    <property type="entry name" value="Small_GTPase"/>
</dbReference>
<keyword evidence="1" id="KW-0547">Nucleotide-binding</keyword>
<protein>
    <submittedName>
        <fullName evidence="3">Uncharacterized protein</fullName>
    </submittedName>
</protein>
<proteinExistence type="predicted"/>
<reference evidence="3 4" key="1">
    <citation type="journal article" date="2011" name="PLoS Genet.">
        <title>Genomic analysis of the necrotrophic fungal pathogens Sclerotinia sclerotiorum and Botrytis cinerea.</title>
        <authorList>
            <person name="Amselem J."/>
            <person name="Cuomo C.A."/>
            <person name="van Kan J.A."/>
            <person name="Viaud M."/>
            <person name="Benito E.P."/>
            <person name="Couloux A."/>
            <person name="Coutinho P.M."/>
            <person name="de Vries R.P."/>
            <person name="Dyer P.S."/>
            <person name="Fillinger S."/>
            <person name="Fournier E."/>
            <person name="Gout L."/>
            <person name="Hahn M."/>
            <person name="Kohn L."/>
            <person name="Lapalu N."/>
            <person name="Plummer K.M."/>
            <person name="Pradier J.M."/>
            <person name="Quevillon E."/>
            <person name="Sharon A."/>
            <person name="Simon A."/>
            <person name="ten Have A."/>
            <person name="Tudzynski B."/>
            <person name="Tudzynski P."/>
            <person name="Wincker P."/>
            <person name="Andrew M."/>
            <person name="Anthouard V."/>
            <person name="Beever R.E."/>
            <person name="Beffa R."/>
            <person name="Benoit I."/>
            <person name="Bouzid O."/>
            <person name="Brault B."/>
            <person name="Chen Z."/>
            <person name="Choquer M."/>
            <person name="Collemare J."/>
            <person name="Cotton P."/>
            <person name="Danchin E.G."/>
            <person name="Da Silva C."/>
            <person name="Gautier A."/>
            <person name="Giraud C."/>
            <person name="Giraud T."/>
            <person name="Gonzalez C."/>
            <person name="Grossetete S."/>
            <person name="Guldener U."/>
            <person name="Henrissat B."/>
            <person name="Howlett B.J."/>
            <person name="Kodira C."/>
            <person name="Kretschmer M."/>
            <person name="Lappartient A."/>
            <person name="Leroch M."/>
            <person name="Levis C."/>
            <person name="Mauceli E."/>
            <person name="Neuveglise C."/>
            <person name="Oeser B."/>
            <person name="Pearson M."/>
            <person name="Poulain J."/>
            <person name="Poussereau N."/>
            <person name="Quesneville H."/>
            <person name="Rascle C."/>
            <person name="Schumacher J."/>
            <person name="Segurens B."/>
            <person name="Sexton A."/>
            <person name="Silva E."/>
            <person name="Sirven C."/>
            <person name="Soanes D.M."/>
            <person name="Talbot N.J."/>
            <person name="Templeton M."/>
            <person name="Yandava C."/>
            <person name="Yarden O."/>
            <person name="Zeng Q."/>
            <person name="Rollins J.A."/>
            <person name="Lebrun M.H."/>
            <person name="Dickman M."/>
        </authorList>
    </citation>
    <scope>NUCLEOTIDE SEQUENCE [LARGE SCALE GENOMIC DNA]</scope>
    <source>
        <strain evidence="3 4">B05.10</strain>
    </source>
</reference>
<dbReference type="PANTHER" id="PTHR24070">
    <property type="entry name" value="RAS, DI-RAS, AND RHEB FAMILY MEMBERS OF SMALL GTPASE SUPERFAMILY"/>
    <property type="match status" value="1"/>
</dbReference>
<dbReference type="InterPro" id="IPR027417">
    <property type="entry name" value="P-loop_NTPase"/>
</dbReference>
<reference evidence="3 4" key="2">
    <citation type="journal article" date="2012" name="Eukaryot. Cell">
        <title>Genome update of Botrytis cinerea strains B05.10 and T4.</title>
        <authorList>
            <person name="Staats M."/>
            <person name="van Kan J.A."/>
        </authorList>
    </citation>
    <scope>NUCLEOTIDE SEQUENCE [LARGE SCALE GENOMIC DNA]</scope>
    <source>
        <strain evidence="3 4">B05.10</strain>
    </source>
</reference>
<evidence type="ECO:0000256" key="1">
    <source>
        <dbReference type="ARBA" id="ARBA00022741"/>
    </source>
</evidence>
<evidence type="ECO:0000256" key="2">
    <source>
        <dbReference type="ARBA" id="ARBA00023134"/>
    </source>
</evidence>
<keyword evidence="4" id="KW-1185">Reference proteome</keyword>
<keyword evidence="2" id="KW-0342">GTP-binding</keyword>
<dbReference type="VEuPathDB" id="FungiDB:Bcin16g00090"/>
<dbReference type="InterPro" id="IPR020849">
    <property type="entry name" value="Small_GTPase_Ras-type"/>
</dbReference>
<dbReference type="RefSeq" id="XP_024553580.1">
    <property type="nucleotide sequence ID" value="XM_024697764.1"/>
</dbReference>
<dbReference type="GO" id="GO:0005525">
    <property type="term" value="F:GTP binding"/>
    <property type="evidence" value="ECO:0007669"/>
    <property type="project" value="UniProtKB-KW"/>
</dbReference>
<dbReference type="OrthoDB" id="3537870at2759"/>
<evidence type="ECO:0000313" key="4">
    <source>
        <dbReference type="Proteomes" id="UP000001798"/>
    </source>
</evidence>
<dbReference type="Pfam" id="PF00071">
    <property type="entry name" value="Ras"/>
    <property type="match status" value="1"/>
</dbReference>
<dbReference type="PROSITE" id="PS51421">
    <property type="entry name" value="RAS"/>
    <property type="match status" value="1"/>
</dbReference>
<accession>A0A384K5M9</accession>
<dbReference type="GO" id="GO:0016020">
    <property type="term" value="C:membrane"/>
    <property type="evidence" value="ECO:0007669"/>
    <property type="project" value="InterPro"/>
</dbReference>
<dbReference type="SMART" id="SM00173">
    <property type="entry name" value="RAS"/>
    <property type="match status" value="1"/>
</dbReference>
<dbReference type="SMART" id="SM00175">
    <property type="entry name" value="RAB"/>
    <property type="match status" value="1"/>
</dbReference>
<organism evidence="3 4">
    <name type="scientific">Botryotinia fuckeliana (strain B05.10)</name>
    <name type="common">Noble rot fungus</name>
    <name type="synonym">Botrytis cinerea</name>
    <dbReference type="NCBI Taxonomy" id="332648"/>
    <lineage>
        <taxon>Eukaryota</taxon>
        <taxon>Fungi</taxon>
        <taxon>Dikarya</taxon>
        <taxon>Ascomycota</taxon>
        <taxon>Pezizomycotina</taxon>
        <taxon>Leotiomycetes</taxon>
        <taxon>Helotiales</taxon>
        <taxon>Sclerotiniaceae</taxon>
        <taxon>Botrytis</taxon>
    </lineage>
</organism>
<dbReference type="GeneID" id="5435724"/>
<dbReference type="EMBL" id="CP009820">
    <property type="protein sequence ID" value="ATZ58140.1"/>
    <property type="molecule type" value="Genomic_DNA"/>
</dbReference>
<dbReference type="Proteomes" id="UP000001798">
    <property type="component" value="Chromosome 16"/>
</dbReference>